<dbReference type="STRING" id="146020.RMCB_5898"/>
<reference evidence="2" key="2">
    <citation type="submission" date="2016-02" db="EMBL/GenBank/DDBJ databases">
        <title>Draft genome sequence of five rapidly growing Mycobacterium species.</title>
        <authorList>
            <person name="Katahira K."/>
            <person name="Gotou Y."/>
            <person name="Iida K."/>
            <person name="Ogura Y."/>
            <person name="Hayashi T."/>
        </authorList>
    </citation>
    <scope>NUCLEOTIDE SEQUENCE [LARGE SCALE GENOMIC DNA]</scope>
    <source>
        <strain evidence="2">JCM15654</strain>
    </source>
</reference>
<organism evidence="1 2">
    <name type="scientific">Mycolicibacterium brisbanense</name>
    <dbReference type="NCBI Taxonomy" id="146020"/>
    <lineage>
        <taxon>Bacteria</taxon>
        <taxon>Bacillati</taxon>
        <taxon>Actinomycetota</taxon>
        <taxon>Actinomycetes</taxon>
        <taxon>Mycobacteriales</taxon>
        <taxon>Mycobacteriaceae</taxon>
        <taxon>Mycolicibacterium</taxon>
    </lineage>
</organism>
<protein>
    <submittedName>
        <fullName evidence="1">Uncharacterized protein</fullName>
    </submittedName>
</protein>
<accession>A0A117I7K4</accession>
<gene>
    <name evidence="1" type="ORF">RMCB_5898</name>
</gene>
<evidence type="ECO:0000313" key="2">
    <source>
        <dbReference type="Proteomes" id="UP000069620"/>
    </source>
</evidence>
<dbReference type="EMBL" id="BCSX01000051">
    <property type="protein sequence ID" value="GAS91802.1"/>
    <property type="molecule type" value="Genomic_DNA"/>
</dbReference>
<proteinExistence type="predicted"/>
<comment type="caution">
    <text evidence="1">The sequence shown here is derived from an EMBL/GenBank/DDBJ whole genome shotgun (WGS) entry which is preliminary data.</text>
</comment>
<sequence length="88" mass="9455">MVATRVAKFTEARTPGSLFSAFSTRLAHAAQDIPLTSSWIRRAPTASSHTAAELDIVSLTSLKTWAAGLCPCVYWSVQRGEKFPGAMA</sequence>
<reference evidence="2" key="1">
    <citation type="journal article" date="2016" name="Genome Announc.">
        <title>Draft Genome Sequences of Five Rapidly Growing Mycobacterium Species, M. thermoresistibile, M. fortuitum subsp. acetamidolyticum, M. canariasense, M. brisbanense, and M. novocastrense.</title>
        <authorList>
            <person name="Katahira K."/>
            <person name="Ogura Y."/>
            <person name="Gotoh Y."/>
            <person name="Hayashi T."/>
        </authorList>
    </citation>
    <scope>NUCLEOTIDE SEQUENCE [LARGE SCALE GENOMIC DNA]</scope>
    <source>
        <strain evidence="2">JCM15654</strain>
    </source>
</reference>
<dbReference type="AlphaFoldDB" id="A0A117I7K4"/>
<dbReference type="Proteomes" id="UP000069620">
    <property type="component" value="Unassembled WGS sequence"/>
</dbReference>
<name>A0A117I7K4_9MYCO</name>
<evidence type="ECO:0000313" key="1">
    <source>
        <dbReference type="EMBL" id="GAS91802.1"/>
    </source>
</evidence>
<keyword evidence="2" id="KW-1185">Reference proteome</keyword>